<dbReference type="CDD" id="cd13643">
    <property type="entry name" value="PBP2_BCP_2"/>
    <property type="match status" value="1"/>
</dbReference>
<dbReference type="SUPFAM" id="SSF53850">
    <property type="entry name" value="Periplasmic binding protein-like II"/>
    <property type="match status" value="1"/>
</dbReference>
<organism evidence="2 3">
    <name type="scientific">Pseudooceanicola algae</name>
    <dbReference type="NCBI Taxonomy" id="1537215"/>
    <lineage>
        <taxon>Bacteria</taxon>
        <taxon>Pseudomonadati</taxon>
        <taxon>Pseudomonadota</taxon>
        <taxon>Alphaproteobacteria</taxon>
        <taxon>Rhodobacterales</taxon>
        <taxon>Paracoccaceae</taxon>
        <taxon>Pseudooceanicola</taxon>
    </lineage>
</organism>
<feature type="domain" description="ABC-type glycine betaine transport system substrate-binding" evidence="1">
    <location>
        <begin position="35"/>
        <end position="298"/>
    </location>
</feature>
<evidence type="ECO:0000313" key="3">
    <source>
        <dbReference type="Proteomes" id="UP000283786"/>
    </source>
</evidence>
<dbReference type="Pfam" id="PF04069">
    <property type="entry name" value="OpuAC"/>
    <property type="match status" value="1"/>
</dbReference>
<evidence type="ECO:0000313" key="2">
    <source>
        <dbReference type="EMBL" id="QPM92002.1"/>
    </source>
</evidence>
<dbReference type="Gene3D" id="3.40.190.10">
    <property type="entry name" value="Periplasmic binding protein-like II"/>
    <property type="match status" value="1"/>
</dbReference>
<keyword evidence="3" id="KW-1185">Reference proteome</keyword>
<dbReference type="KEGG" id="palw:PSAL_032650"/>
<protein>
    <recommendedName>
        <fullName evidence="1">ABC-type glycine betaine transport system substrate-binding domain-containing protein</fullName>
    </recommendedName>
</protein>
<sequence>MMKKRTPHTAASALAIGAMLTTGAAMAAELGDTQDPIKLAVLEWTGAQVSTQIAGMVLGKAGYTVEYITAGSFPQYSGLSDGTLSATVEIWSNNVGDIYPQALAAGDIENIGSLGLETREGWAYPKFMEEICPGLPDWTALKDPACAAALATTDTLPNGRLLDYPADWGSRSGEIIADNDLPLMAIPGGSEGAMLAELRASVATESPLLLMFWAPHHVLAEIDLGWLDMPPCASDDPDKCVQLPQVEKVVWSGFADKWPAGYEILKLLQVSSSAQEQMMSAILEDGQPLEEVVAAWVEANPDVWQPWIDAAVN</sequence>
<dbReference type="EMBL" id="CP060436">
    <property type="protein sequence ID" value="QPM92002.1"/>
    <property type="molecule type" value="Genomic_DNA"/>
</dbReference>
<gene>
    <name evidence="2" type="ORF">PSAL_032650</name>
</gene>
<accession>A0A418SJ20</accession>
<name>A0A418SJ20_9RHOB</name>
<dbReference type="InterPro" id="IPR007210">
    <property type="entry name" value="ABC_Gly_betaine_transp_sub-bd"/>
</dbReference>
<dbReference type="GO" id="GO:0022857">
    <property type="term" value="F:transmembrane transporter activity"/>
    <property type="evidence" value="ECO:0007669"/>
    <property type="project" value="InterPro"/>
</dbReference>
<dbReference type="AlphaFoldDB" id="A0A418SJ20"/>
<dbReference type="Gene3D" id="3.40.190.100">
    <property type="entry name" value="Glycine betaine-binding periplasmic protein, domain 2"/>
    <property type="match status" value="1"/>
</dbReference>
<dbReference type="Proteomes" id="UP000283786">
    <property type="component" value="Chromosome"/>
</dbReference>
<reference evidence="2 3" key="1">
    <citation type="submission" date="2020-08" db="EMBL/GenBank/DDBJ databases">
        <title>Genome sequence of Rhodobacteraceae bacterium Lw-13e.</title>
        <authorList>
            <person name="Poehlein A."/>
            <person name="Wolter L."/>
            <person name="Daniel R."/>
            <person name="Brinkhoff T."/>
        </authorList>
    </citation>
    <scope>NUCLEOTIDE SEQUENCE [LARGE SCALE GENOMIC DNA]</scope>
    <source>
        <strain evidence="2 3">Lw-13e</strain>
    </source>
</reference>
<dbReference type="RefSeq" id="WP_119838390.1">
    <property type="nucleotide sequence ID" value="NZ_CP060436.1"/>
</dbReference>
<dbReference type="GO" id="GO:0043190">
    <property type="term" value="C:ATP-binding cassette (ABC) transporter complex"/>
    <property type="evidence" value="ECO:0007669"/>
    <property type="project" value="InterPro"/>
</dbReference>
<dbReference type="OrthoDB" id="7805658at2"/>
<evidence type="ECO:0000259" key="1">
    <source>
        <dbReference type="Pfam" id="PF04069"/>
    </source>
</evidence>
<proteinExistence type="predicted"/>